<comment type="caution">
    <text evidence="1">The sequence shown here is derived from an EMBL/GenBank/DDBJ whole genome shotgun (WGS) entry which is preliminary data.</text>
</comment>
<reference evidence="1 2" key="1">
    <citation type="submission" date="2019-07" db="EMBL/GenBank/DDBJ databases">
        <title>Genomes of Cafeteria roenbergensis.</title>
        <authorList>
            <person name="Fischer M.G."/>
            <person name="Hackl T."/>
            <person name="Roman M."/>
        </authorList>
    </citation>
    <scope>NUCLEOTIDE SEQUENCE [LARGE SCALE GENOMIC DNA]</scope>
    <source>
        <strain evidence="1 2">Cflag</strain>
    </source>
</reference>
<proteinExistence type="predicted"/>
<evidence type="ECO:0000313" key="1">
    <source>
        <dbReference type="EMBL" id="KAA0145969.1"/>
    </source>
</evidence>
<protein>
    <submittedName>
        <fullName evidence="1">Uncharacterized protein</fullName>
    </submittedName>
</protein>
<sequence length="81" mass="8832">MAGSQAAVAALLARMAFPEFNDIVFAESSERALPGLVECRARVRGNFLWFQPIYTRVLLPFRQQGRCASDAGSGSVVSRRG</sequence>
<accession>A0A5A8C097</accession>
<dbReference type="Proteomes" id="UP000325113">
    <property type="component" value="Unassembled WGS sequence"/>
</dbReference>
<organism evidence="1 2">
    <name type="scientific">Cafeteria roenbergensis</name>
    <name type="common">Marine flagellate</name>
    <dbReference type="NCBI Taxonomy" id="33653"/>
    <lineage>
        <taxon>Eukaryota</taxon>
        <taxon>Sar</taxon>
        <taxon>Stramenopiles</taxon>
        <taxon>Bigyra</taxon>
        <taxon>Opalozoa</taxon>
        <taxon>Bicosoecida</taxon>
        <taxon>Cafeteriaceae</taxon>
        <taxon>Cafeteria</taxon>
    </lineage>
</organism>
<name>A0A5A8C097_CAFRO</name>
<dbReference type="AlphaFoldDB" id="A0A5A8C097"/>
<dbReference type="EMBL" id="VLTM01000209">
    <property type="protein sequence ID" value="KAA0145969.1"/>
    <property type="molecule type" value="Genomic_DNA"/>
</dbReference>
<evidence type="ECO:0000313" key="2">
    <source>
        <dbReference type="Proteomes" id="UP000325113"/>
    </source>
</evidence>
<gene>
    <name evidence="1" type="ORF">FNF31_07893</name>
</gene>